<dbReference type="NCBIfam" id="NF047595">
    <property type="entry name" value="IS66_ISRel24_TnpA"/>
    <property type="match status" value="1"/>
</dbReference>
<reference evidence="1 2" key="1">
    <citation type="submission" date="2019-10" db="EMBL/GenBank/DDBJ databases">
        <title>Complete genome sequence of Variovorax paradoxus 5C-2.</title>
        <authorList>
            <person name="Gogoleva N.E."/>
            <person name="Balkin A.S."/>
        </authorList>
    </citation>
    <scope>NUCLEOTIDE SEQUENCE [LARGE SCALE GENOMIC DNA]</scope>
    <source>
        <strain evidence="1 2">5C-2</strain>
    </source>
</reference>
<dbReference type="InterPro" id="IPR002514">
    <property type="entry name" value="Transposase_8"/>
</dbReference>
<proteinExistence type="predicted"/>
<dbReference type="InterPro" id="IPR009057">
    <property type="entry name" value="Homeodomain-like_sf"/>
</dbReference>
<accession>A0A5Q0LXB9</accession>
<organism evidence="1 2">
    <name type="scientific">Variovorax paradoxus</name>
    <dbReference type="NCBI Taxonomy" id="34073"/>
    <lineage>
        <taxon>Bacteria</taxon>
        <taxon>Pseudomonadati</taxon>
        <taxon>Pseudomonadota</taxon>
        <taxon>Betaproteobacteria</taxon>
        <taxon>Burkholderiales</taxon>
        <taxon>Comamonadaceae</taxon>
        <taxon>Variovorax</taxon>
    </lineage>
</organism>
<dbReference type="GO" id="GO:0006313">
    <property type="term" value="P:DNA transposition"/>
    <property type="evidence" value="ECO:0007669"/>
    <property type="project" value="InterPro"/>
</dbReference>
<dbReference type="RefSeq" id="WP_153280848.1">
    <property type="nucleotide sequence ID" value="NZ_CP045644.1"/>
</dbReference>
<evidence type="ECO:0000313" key="2">
    <source>
        <dbReference type="Proteomes" id="UP000326780"/>
    </source>
</evidence>
<dbReference type="AlphaFoldDB" id="A0A5Q0LXB9"/>
<protein>
    <submittedName>
        <fullName evidence="1">Transposase</fullName>
    </submittedName>
</protein>
<name>A0A5Q0LXB9_VARPD</name>
<sequence>MDTSVLEPAGRRRRRKHSAEFKAELIRACQQPGVSSAAIALANGLNANMLRRWVNCAEQPEPAAASVRPLPPPAPEFVPLKLPAPQPQTDIRIELQRGGVSVSVIWPVSAAADCATWVRAVLR</sequence>
<gene>
    <name evidence="1" type="ORF">GFK26_03685</name>
</gene>
<dbReference type="GO" id="GO:0004803">
    <property type="term" value="F:transposase activity"/>
    <property type="evidence" value="ECO:0007669"/>
    <property type="project" value="InterPro"/>
</dbReference>
<dbReference type="GO" id="GO:0003677">
    <property type="term" value="F:DNA binding"/>
    <property type="evidence" value="ECO:0007669"/>
    <property type="project" value="InterPro"/>
</dbReference>
<dbReference type="EMBL" id="CP045644">
    <property type="protein sequence ID" value="QFZ81923.1"/>
    <property type="molecule type" value="Genomic_DNA"/>
</dbReference>
<dbReference type="Pfam" id="PF01527">
    <property type="entry name" value="HTH_Tnp_1"/>
    <property type="match status" value="1"/>
</dbReference>
<dbReference type="SUPFAM" id="SSF46689">
    <property type="entry name" value="Homeodomain-like"/>
    <property type="match status" value="1"/>
</dbReference>
<evidence type="ECO:0000313" key="1">
    <source>
        <dbReference type="EMBL" id="QFZ81923.1"/>
    </source>
</evidence>
<dbReference type="Proteomes" id="UP000326780">
    <property type="component" value="Chromosome"/>
</dbReference>